<feature type="transmembrane region" description="Helical" evidence="1">
    <location>
        <begin position="92"/>
        <end position="116"/>
    </location>
</feature>
<dbReference type="EMBL" id="MN740130">
    <property type="protein sequence ID" value="QHT89000.1"/>
    <property type="molecule type" value="Genomic_DNA"/>
</dbReference>
<protein>
    <submittedName>
        <fullName evidence="2">Uncharacterized protein</fullName>
    </submittedName>
</protein>
<keyword evidence="1" id="KW-1133">Transmembrane helix</keyword>
<organism evidence="2">
    <name type="scientific">viral metagenome</name>
    <dbReference type="NCBI Taxonomy" id="1070528"/>
    <lineage>
        <taxon>unclassified sequences</taxon>
        <taxon>metagenomes</taxon>
        <taxon>organismal metagenomes</taxon>
    </lineage>
</organism>
<feature type="transmembrane region" description="Helical" evidence="1">
    <location>
        <begin position="6"/>
        <end position="27"/>
    </location>
</feature>
<evidence type="ECO:0000256" key="1">
    <source>
        <dbReference type="SAM" id="Phobius"/>
    </source>
</evidence>
<reference evidence="2" key="1">
    <citation type="journal article" date="2020" name="Nature">
        <title>Giant virus diversity and host interactions through global metagenomics.</title>
        <authorList>
            <person name="Schulz F."/>
            <person name="Roux S."/>
            <person name="Paez-Espino D."/>
            <person name="Jungbluth S."/>
            <person name="Walsh D.A."/>
            <person name="Denef V.J."/>
            <person name="McMahon K.D."/>
            <person name="Konstantinidis K.T."/>
            <person name="Eloe-Fadrosh E.A."/>
            <person name="Kyrpides N.C."/>
            <person name="Woyke T."/>
        </authorList>
    </citation>
    <scope>NUCLEOTIDE SEQUENCE</scope>
    <source>
        <strain evidence="2">GVMAG-M-3300023184-51</strain>
    </source>
</reference>
<dbReference type="AlphaFoldDB" id="A0A6C0I8S5"/>
<sequence length="119" mass="14394">MTAFGVIKILDALFAALTLGLITFYYIDEFKPEYKKIWYYTLAILVAVFVFNWIITYFQIMRENPYIKCQQQYNYFSLEYTKPNTKPRELCYYYVTFIHLFFVHIIPSAVLMYCIIKSH</sequence>
<accession>A0A6C0I8S5</accession>
<keyword evidence="1" id="KW-0472">Membrane</keyword>
<proteinExistence type="predicted"/>
<feature type="transmembrane region" description="Helical" evidence="1">
    <location>
        <begin position="39"/>
        <end position="58"/>
    </location>
</feature>
<evidence type="ECO:0000313" key="2">
    <source>
        <dbReference type="EMBL" id="QHT89000.1"/>
    </source>
</evidence>
<keyword evidence="1" id="KW-0812">Transmembrane</keyword>
<name>A0A6C0I8S5_9ZZZZ</name>